<dbReference type="AlphaFoldDB" id="A0A917SUR7"/>
<feature type="region of interest" description="Disordered" evidence="1">
    <location>
        <begin position="177"/>
        <end position="215"/>
    </location>
</feature>
<dbReference type="CDD" id="cd00090">
    <property type="entry name" value="HTH_ARSR"/>
    <property type="match status" value="1"/>
</dbReference>
<dbReference type="SMART" id="SM00418">
    <property type="entry name" value="HTH_ARSR"/>
    <property type="match status" value="1"/>
</dbReference>
<evidence type="ECO:0000313" key="3">
    <source>
        <dbReference type="EMBL" id="GGL97421.1"/>
    </source>
</evidence>
<reference evidence="3" key="2">
    <citation type="submission" date="2020-09" db="EMBL/GenBank/DDBJ databases">
        <authorList>
            <person name="Sun Q."/>
            <person name="Zhou Y."/>
        </authorList>
    </citation>
    <scope>NUCLEOTIDE SEQUENCE</scope>
    <source>
        <strain evidence="3">CGMCC 4.7308</strain>
    </source>
</reference>
<proteinExistence type="predicted"/>
<dbReference type="EMBL" id="BMNA01000003">
    <property type="protein sequence ID" value="GGL97421.1"/>
    <property type="molecule type" value="Genomic_DNA"/>
</dbReference>
<dbReference type="Proteomes" id="UP000655208">
    <property type="component" value="Unassembled WGS sequence"/>
</dbReference>
<dbReference type="RefSeq" id="WP_188941054.1">
    <property type="nucleotide sequence ID" value="NZ_BMNA01000003.1"/>
</dbReference>
<organism evidence="3 4">
    <name type="scientific">Nakamurella endophytica</name>
    <dbReference type="NCBI Taxonomy" id="1748367"/>
    <lineage>
        <taxon>Bacteria</taxon>
        <taxon>Bacillati</taxon>
        <taxon>Actinomycetota</taxon>
        <taxon>Actinomycetes</taxon>
        <taxon>Nakamurellales</taxon>
        <taxon>Nakamurellaceae</taxon>
        <taxon>Nakamurella</taxon>
    </lineage>
</organism>
<evidence type="ECO:0000313" key="4">
    <source>
        <dbReference type="Proteomes" id="UP000655208"/>
    </source>
</evidence>
<dbReference type="SUPFAM" id="SSF46785">
    <property type="entry name" value="Winged helix' DNA-binding domain"/>
    <property type="match status" value="1"/>
</dbReference>
<accession>A0A917SUR7</accession>
<evidence type="ECO:0000256" key="1">
    <source>
        <dbReference type="SAM" id="MobiDB-lite"/>
    </source>
</evidence>
<protein>
    <recommendedName>
        <fullName evidence="2">HTH arsR-type domain-containing protein</fullName>
    </recommendedName>
</protein>
<gene>
    <name evidence="3" type="ORF">GCM10011594_16500</name>
</gene>
<dbReference type="InterPro" id="IPR036390">
    <property type="entry name" value="WH_DNA-bd_sf"/>
</dbReference>
<comment type="caution">
    <text evidence="3">The sequence shown here is derived from an EMBL/GenBank/DDBJ whole genome shotgun (WGS) entry which is preliminary data.</text>
</comment>
<dbReference type="GO" id="GO:0003700">
    <property type="term" value="F:DNA-binding transcription factor activity"/>
    <property type="evidence" value="ECO:0007669"/>
    <property type="project" value="InterPro"/>
</dbReference>
<feature type="compositionally biased region" description="Low complexity" evidence="1">
    <location>
        <begin position="200"/>
        <end position="209"/>
    </location>
</feature>
<dbReference type="InterPro" id="IPR001845">
    <property type="entry name" value="HTH_ArsR_DNA-bd_dom"/>
</dbReference>
<feature type="domain" description="HTH arsR-type" evidence="2">
    <location>
        <begin position="20"/>
        <end position="115"/>
    </location>
</feature>
<dbReference type="InterPro" id="IPR036388">
    <property type="entry name" value="WH-like_DNA-bd_sf"/>
</dbReference>
<keyword evidence="4" id="KW-1185">Reference proteome</keyword>
<evidence type="ECO:0000259" key="2">
    <source>
        <dbReference type="SMART" id="SM00418"/>
    </source>
</evidence>
<dbReference type="Gene3D" id="1.10.10.10">
    <property type="entry name" value="Winged helix-like DNA-binding domain superfamily/Winged helix DNA-binding domain"/>
    <property type="match status" value="1"/>
</dbReference>
<sequence length="215" mass="22958">MGTARPDYPLDDLLVLHGEDQVRAMGNLARYRMLGVLADRAATLSGLAEALGIRKGSADHHLRVLAAAGLVRPVRTRTVRGGTERYWGRTARSFEVAPDNPAYHDRALLLRTVAQELEAAAGAADPSLTVARFRLRPEDYRLLGERLADLVAEFQGRTDPAGDPVTISVALFRTARRGGTDVPDDSAEDTEHGIADDITDGIPDGIPDGNVGGAG</sequence>
<dbReference type="Pfam" id="PF12840">
    <property type="entry name" value="HTH_20"/>
    <property type="match status" value="1"/>
</dbReference>
<dbReference type="InterPro" id="IPR011991">
    <property type="entry name" value="ArsR-like_HTH"/>
</dbReference>
<reference evidence="3" key="1">
    <citation type="journal article" date="2014" name="Int. J. Syst. Evol. Microbiol.">
        <title>Complete genome sequence of Corynebacterium casei LMG S-19264T (=DSM 44701T), isolated from a smear-ripened cheese.</title>
        <authorList>
            <consortium name="US DOE Joint Genome Institute (JGI-PGF)"/>
            <person name="Walter F."/>
            <person name="Albersmeier A."/>
            <person name="Kalinowski J."/>
            <person name="Ruckert C."/>
        </authorList>
    </citation>
    <scope>NUCLEOTIDE SEQUENCE</scope>
    <source>
        <strain evidence="3">CGMCC 4.7308</strain>
    </source>
</reference>
<name>A0A917SUR7_9ACTN</name>